<dbReference type="EMBL" id="LNQE01001862">
    <property type="protein sequence ID" value="KUG04005.1"/>
    <property type="molecule type" value="Genomic_DNA"/>
</dbReference>
<dbReference type="Pfam" id="PF13302">
    <property type="entry name" value="Acetyltransf_3"/>
    <property type="match status" value="1"/>
</dbReference>
<dbReference type="InterPro" id="IPR000182">
    <property type="entry name" value="GNAT_dom"/>
</dbReference>
<dbReference type="InterPro" id="IPR051531">
    <property type="entry name" value="N-acetyltransferase"/>
</dbReference>
<dbReference type="InterPro" id="IPR016181">
    <property type="entry name" value="Acyl_CoA_acyltransferase"/>
</dbReference>
<protein>
    <submittedName>
        <fullName evidence="2">Gnat family acetyltransferase</fullName>
    </submittedName>
</protein>
<dbReference type="Gene3D" id="3.40.630.30">
    <property type="match status" value="1"/>
</dbReference>
<dbReference type="PANTHER" id="PTHR43792">
    <property type="entry name" value="GNAT FAMILY, PUTATIVE (AFU_ORTHOLOGUE AFUA_3G00765)-RELATED-RELATED"/>
    <property type="match status" value="1"/>
</dbReference>
<evidence type="ECO:0000259" key="1">
    <source>
        <dbReference type="PROSITE" id="PS51186"/>
    </source>
</evidence>
<organism evidence="2">
    <name type="scientific">hydrocarbon metagenome</name>
    <dbReference type="NCBI Taxonomy" id="938273"/>
    <lineage>
        <taxon>unclassified sequences</taxon>
        <taxon>metagenomes</taxon>
        <taxon>ecological metagenomes</taxon>
    </lineage>
</organism>
<name>A0A0W8E5Y1_9ZZZZ</name>
<dbReference type="SUPFAM" id="SSF55729">
    <property type="entry name" value="Acyl-CoA N-acyltransferases (Nat)"/>
    <property type="match status" value="1"/>
</dbReference>
<comment type="caution">
    <text evidence="2">The sequence shown here is derived from an EMBL/GenBank/DDBJ whole genome shotgun (WGS) entry which is preliminary data.</text>
</comment>
<keyword evidence="2" id="KW-0808">Transferase</keyword>
<gene>
    <name evidence="2" type="ORF">ASZ90_018594</name>
</gene>
<reference evidence="2" key="1">
    <citation type="journal article" date="2015" name="Proc. Natl. Acad. Sci. U.S.A.">
        <title>Networks of energetic and metabolic interactions define dynamics in microbial communities.</title>
        <authorList>
            <person name="Embree M."/>
            <person name="Liu J.K."/>
            <person name="Al-Bassam M.M."/>
            <person name="Zengler K."/>
        </authorList>
    </citation>
    <scope>NUCLEOTIDE SEQUENCE</scope>
</reference>
<evidence type="ECO:0000313" key="2">
    <source>
        <dbReference type="EMBL" id="KUG04005.1"/>
    </source>
</evidence>
<dbReference type="PROSITE" id="PS51186">
    <property type="entry name" value="GNAT"/>
    <property type="match status" value="1"/>
</dbReference>
<dbReference type="AlphaFoldDB" id="A0A0W8E5Y1"/>
<dbReference type="GO" id="GO:0005737">
    <property type="term" value="C:cytoplasm"/>
    <property type="evidence" value="ECO:0007669"/>
    <property type="project" value="TreeGrafter"/>
</dbReference>
<dbReference type="GO" id="GO:0008999">
    <property type="term" value="F:protein-N-terminal-alanine acetyltransferase activity"/>
    <property type="evidence" value="ECO:0007669"/>
    <property type="project" value="TreeGrafter"/>
</dbReference>
<feature type="domain" description="N-acetyltransferase" evidence="1">
    <location>
        <begin position="9"/>
        <end position="173"/>
    </location>
</feature>
<accession>A0A0W8E5Y1</accession>
<proteinExistence type="predicted"/>
<dbReference type="PANTHER" id="PTHR43792:SF9">
    <property type="entry name" value="RIBOSOMAL-PROTEIN-ALANINE ACETYLTRANSFERASE"/>
    <property type="match status" value="1"/>
</dbReference>
<sequence>MNKLETTRFILRNIEASDLETLHNYWSDSVVTKYMNVTFENIEETRQMIDLLNSLPEAGEGKRWAIVDKESHVVLGTCGYHKVQAEHRRAEIGYELGREYWGKGVMQEVLAPIIGHCFKDLEFNRIEALVTVGNSRSLNTLIKLGFKTEGVLREYEFTQGRFHDQVILALLRREH</sequence>